<name>A0AAD2HMB0_9AGAR</name>
<protein>
    <submittedName>
        <fullName evidence="2">Uncharacterized protein</fullName>
    </submittedName>
</protein>
<dbReference type="EMBL" id="CAVNYO010000423">
    <property type="protein sequence ID" value="CAK5278593.1"/>
    <property type="molecule type" value="Genomic_DNA"/>
</dbReference>
<comment type="caution">
    <text evidence="2">The sequence shown here is derived from an EMBL/GenBank/DDBJ whole genome shotgun (WGS) entry which is preliminary data.</text>
</comment>
<gene>
    <name evidence="2" type="ORF">MYCIT1_LOCUS28028</name>
</gene>
<feature type="transmembrane region" description="Helical" evidence="1">
    <location>
        <begin position="16"/>
        <end position="35"/>
    </location>
</feature>
<evidence type="ECO:0000256" key="1">
    <source>
        <dbReference type="SAM" id="Phobius"/>
    </source>
</evidence>
<keyword evidence="1" id="KW-0812">Transmembrane</keyword>
<sequence length="212" mass="23096">SVRTWVESCFARPTNSVPVTLLISLSYVLLALYNVSKHLIRCTISSLFHSQCLVGTLQSNLVHLLPTLLRHAVAPPVDVTRSPSPFLFLKLSSWQGARCSAATASGTAHAPIGSTLEGGGPGTPHTLSNRRLIVRGTPDNADTHGHWLEPSRWSHGQHRKQAYDRAGRFVARYVRAARRRRSGWEAIAEGKARSIQAGRKLGEVSEMGSFGA</sequence>
<keyword evidence="1" id="KW-1133">Transmembrane helix</keyword>
<organism evidence="2 3">
    <name type="scientific">Mycena citricolor</name>
    <dbReference type="NCBI Taxonomy" id="2018698"/>
    <lineage>
        <taxon>Eukaryota</taxon>
        <taxon>Fungi</taxon>
        <taxon>Dikarya</taxon>
        <taxon>Basidiomycota</taxon>
        <taxon>Agaricomycotina</taxon>
        <taxon>Agaricomycetes</taxon>
        <taxon>Agaricomycetidae</taxon>
        <taxon>Agaricales</taxon>
        <taxon>Marasmiineae</taxon>
        <taxon>Mycenaceae</taxon>
        <taxon>Mycena</taxon>
    </lineage>
</organism>
<dbReference type="Proteomes" id="UP001295794">
    <property type="component" value="Unassembled WGS sequence"/>
</dbReference>
<evidence type="ECO:0000313" key="2">
    <source>
        <dbReference type="EMBL" id="CAK5278593.1"/>
    </source>
</evidence>
<accession>A0AAD2HMB0</accession>
<feature type="non-terminal residue" evidence="2">
    <location>
        <position position="1"/>
    </location>
</feature>
<evidence type="ECO:0000313" key="3">
    <source>
        <dbReference type="Proteomes" id="UP001295794"/>
    </source>
</evidence>
<dbReference type="AlphaFoldDB" id="A0AAD2HMB0"/>
<keyword evidence="3" id="KW-1185">Reference proteome</keyword>
<keyword evidence="1" id="KW-0472">Membrane</keyword>
<proteinExistence type="predicted"/>
<reference evidence="2" key="1">
    <citation type="submission" date="2023-11" db="EMBL/GenBank/DDBJ databases">
        <authorList>
            <person name="De Vega J J."/>
            <person name="De Vega J J."/>
        </authorList>
    </citation>
    <scope>NUCLEOTIDE SEQUENCE</scope>
</reference>